<protein>
    <submittedName>
        <fullName evidence="2">Uncharacterized protein</fullName>
    </submittedName>
</protein>
<gene>
    <name evidence="2" type="primary">ga17189</name>
    <name evidence="2" type="ORF">PR202_ga17189</name>
</gene>
<feature type="compositionally biased region" description="Polar residues" evidence="1">
    <location>
        <begin position="78"/>
        <end position="90"/>
    </location>
</feature>
<feature type="region of interest" description="Disordered" evidence="1">
    <location>
        <begin position="59"/>
        <end position="93"/>
    </location>
</feature>
<accession>A0AAV5CQA9</accession>
<reference evidence="2" key="2">
    <citation type="submission" date="2021-12" db="EMBL/GenBank/DDBJ databases">
        <title>Resequencing data analysis of finger millet.</title>
        <authorList>
            <person name="Hatakeyama M."/>
            <person name="Aluri S."/>
            <person name="Balachadran M.T."/>
            <person name="Sivarajan S.R."/>
            <person name="Poveda L."/>
            <person name="Shimizu-Inatsugi R."/>
            <person name="Schlapbach R."/>
            <person name="Sreeman S.M."/>
            <person name="Shimizu K.K."/>
        </authorList>
    </citation>
    <scope>NUCLEOTIDE SEQUENCE</scope>
</reference>
<proteinExistence type="predicted"/>
<evidence type="ECO:0000256" key="1">
    <source>
        <dbReference type="SAM" id="MobiDB-lite"/>
    </source>
</evidence>
<sequence>MTHGNIVTGSVRAGFHVSGTNVKLRCTELGVFLPRKLEGGNWLEEGLLEGGRVLKDRCGRVRQPDTSTTAGGEWDSLGSRQEPQQYQSGWSDVAGGSQPSALIDAGNAPVGAPYCSASIDYRYQGRVPVVPPVPGVDFFMPMQGYLDNNMHYIERVEEATSQ</sequence>
<reference evidence="2" key="1">
    <citation type="journal article" date="2018" name="DNA Res.">
        <title>Multiple hybrid de novo genome assembly of finger millet, an orphan allotetraploid crop.</title>
        <authorList>
            <person name="Hatakeyama M."/>
            <person name="Aluri S."/>
            <person name="Balachadran M.T."/>
            <person name="Sivarajan S.R."/>
            <person name="Patrignani A."/>
            <person name="Gruter S."/>
            <person name="Poveda L."/>
            <person name="Shimizu-Inatsugi R."/>
            <person name="Baeten J."/>
            <person name="Francoijs K.J."/>
            <person name="Nataraja K.N."/>
            <person name="Reddy Y.A.N."/>
            <person name="Phadnis S."/>
            <person name="Ravikumar R.L."/>
            <person name="Schlapbach R."/>
            <person name="Sreeman S.M."/>
            <person name="Shimizu K.K."/>
        </authorList>
    </citation>
    <scope>NUCLEOTIDE SEQUENCE</scope>
</reference>
<organism evidence="2 3">
    <name type="scientific">Eleusine coracana subsp. coracana</name>
    <dbReference type="NCBI Taxonomy" id="191504"/>
    <lineage>
        <taxon>Eukaryota</taxon>
        <taxon>Viridiplantae</taxon>
        <taxon>Streptophyta</taxon>
        <taxon>Embryophyta</taxon>
        <taxon>Tracheophyta</taxon>
        <taxon>Spermatophyta</taxon>
        <taxon>Magnoliopsida</taxon>
        <taxon>Liliopsida</taxon>
        <taxon>Poales</taxon>
        <taxon>Poaceae</taxon>
        <taxon>PACMAD clade</taxon>
        <taxon>Chloridoideae</taxon>
        <taxon>Cynodonteae</taxon>
        <taxon>Eleusininae</taxon>
        <taxon>Eleusine</taxon>
    </lineage>
</organism>
<dbReference type="EMBL" id="BQKI01000008">
    <property type="protein sequence ID" value="GJN00040.1"/>
    <property type="molecule type" value="Genomic_DNA"/>
</dbReference>
<keyword evidence="3" id="KW-1185">Reference proteome</keyword>
<dbReference type="Proteomes" id="UP001054889">
    <property type="component" value="Unassembled WGS sequence"/>
</dbReference>
<dbReference type="AlphaFoldDB" id="A0AAV5CQA9"/>
<evidence type="ECO:0000313" key="3">
    <source>
        <dbReference type="Proteomes" id="UP001054889"/>
    </source>
</evidence>
<comment type="caution">
    <text evidence="2">The sequence shown here is derived from an EMBL/GenBank/DDBJ whole genome shotgun (WGS) entry which is preliminary data.</text>
</comment>
<name>A0AAV5CQA9_ELECO</name>
<evidence type="ECO:0000313" key="2">
    <source>
        <dbReference type="EMBL" id="GJN00040.1"/>
    </source>
</evidence>